<organism evidence="2 3">
    <name type="scientific">Corynespora cassiicola Philippines</name>
    <dbReference type="NCBI Taxonomy" id="1448308"/>
    <lineage>
        <taxon>Eukaryota</taxon>
        <taxon>Fungi</taxon>
        <taxon>Dikarya</taxon>
        <taxon>Ascomycota</taxon>
        <taxon>Pezizomycotina</taxon>
        <taxon>Dothideomycetes</taxon>
        <taxon>Pleosporomycetidae</taxon>
        <taxon>Pleosporales</taxon>
        <taxon>Corynesporascaceae</taxon>
        <taxon>Corynespora</taxon>
    </lineage>
</organism>
<protein>
    <submittedName>
        <fullName evidence="2">Uncharacterized protein</fullName>
    </submittedName>
</protein>
<name>A0A2T2NX10_CORCC</name>
<sequence>MPTWRIGFAAKKLPTTAFLPGVRSFAAHEVSPLAHIKAGVVPQTTIASIESFFLRPSPPFHPPWPLTPRESAWAKTVRTTQARSSAQTARSLERRATSAPRTASSATGYVAWLFIPKQDGRANPSIGRP</sequence>
<dbReference type="Proteomes" id="UP000240883">
    <property type="component" value="Unassembled WGS sequence"/>
</dbReference>
<dbReference type="EMBL" id="KZ678132">
    <property type="protein sequence ID" value="PSN69899.1"/>
    <property type="molecule type" value="Genomic_DNA"/>
</dbReference>
<gene>
    <name evidence="2" type="ORF">BS50DRAFT_571230</name>
</gene>
<evidence type="ECO:0000256" key="1">
    <source>
        <dbReference type="SAM" id="MobiDB-lite"/>
    </source>
</evidence>
<accession>A0A2T2NX10</accession>
<feature type="compositionally biased region" description="Polar residues" evidence="1">
    <location>
        <begin position="79"/>
        <end position="90"/>
    </location>
</feature>
<evidence type="ECO:0000313" key="2">
    <source>
        <dbReference type="EMBL" id="PSN69899.1"/>
    </source>
</evidence>
<evidence type="ECO:0000313" key="3">
    <source>
        <dbReference type="Proteomes" id="UP000240883"/>
    </source>
</evidence>
<keyword evidence="3" id="KW-1185">Reference proteome</keyword>
<feature type="region of interest" description="Disordered" evidence="1">
    <location>
        <begin position="79"/>
        <end position="104"/>
    </location>
</feature>
<proteinExistence type="predicted"/>
<reference evidence="2 3" key="1">
    <citation type="journal article" date="2018" name="Front. Microbiol.">
        <title>Genome-Wide Analysis of Corynespora cassiicola Leaf Fall Disease Putative Effectors.</title>
        <authorList>
            <person name="Lopez D."/>
            <person name="Ribeiro S."/>
            <person name="Label P."/>
            <person name="Fumanal B."/>
            <person name="Venisse J.S."/>
            <person name="Kohler A."/>
            <person name="de Oliveira R.R."/>
            <person name="Labutti K."/>
            <person name="Lipzen A."/>
            <person name="Lail K."/>
            <person name="Bauer D."/>
            <person name="Ohm R.A."/>
            <person name="Barry K.W."/>
            <person name="Spatafora J."/>
            <person name="Grigoriev I.V."/>
            <person name="Martin F.M."/>
            <person name="Pujade-Renaud V."/>
        </authorList>
    </citation>
    <scope>NUCLEOTIDE SEQUENCE [LARGE SCALE GENOMIC DNA]</scope>
    <source>
        <strain evidence="2 3">Philippines</strain>
    </source>
</reference>
<dbReference type="AlphaFoldDB" id="A0A2T2NX10"/>